<organism evidence="1 2">
    <name type="scientific">Flemingia macrophylla</name>
    <dbReference type="NCBI Taxonomy" id="520843"/>
    <lineage>
        <taxon>Eukaryota</taxon>
        <taxon>Viridiplantae</taxon>
        <taxon>Streptophyta</taxon>
        <taxon>Embryophyta</taxon>
        <taxon>Tracheophyta</taxon>
        <taxon>Spermatophyta</taxon>
        <taxon>Magnoliopsida</taxon>
        <taxon>eudicotyledons</taxon>
        <taxon>Gunneridae</taxon>
        <taxon>Pentapetalae</taxon>
        <taxon>rosids</taxon>
        <taxon>fabids</taxon>
        <taxon>Fabales</taxon>
        <taxon>Fabaceae</taxon>
        <taxon>Papilionoideae</taxon>
        <taxon>50 kb inversion clade</taxon>
        <taxon>NPAAA clade</taxon>
        <taxon>indigoferoid/millettioid clade</taxon>
        <taxon>Phaseoleae</taxon>
        <taxon>Flemingia</taxon>
    </lineage>
</organism>
<evidence type="ECO:0000313" key="2">
    <source>
        <dbReference type="Proteomes" id="UP001603857"/>
    </source>
</evidence>
<dbReference type="PANTHER" id="PTHR46433">
    <property type="entry name" value="ANK_REP_REGION DOMAIN-CONTAINING PROTEIN-RELATED"/>
    <property type="match status" value="1"/>
</dbReference>
<accession>A0ABD1N167</accession>
<name>A0ABD1N167_9FABA</name>
<dbReference type="InterPro" id="IPR032675">
    <property type="entry name" value="LRR_dom_sf"/>
</dbReference>
<dbReference type="InterPro" id="IPR001611">
    <property type="entry name" value="Leu-rich_rpt"/>
</dbReference>
<evidence type="ECO:0008006" key="3">
    <source>
        <dbReference type="Google" id="ProtNLM"/>
    </source>
</evidence>
<keyword evidence="2" id="KW-1185">Reference proteome</keyword>
<dbReference type="PANTHER" id="PTHR46433:SF3">
    <property type="entry name" value="RAB GTPASE DOMAIN-CONTAINING PROTEIN"/>
    <property type="match status" value="1"/>
</dbReference>
<dbReference type="PROSITE" id="PS51450">
    <property type="entry name" value="LRR"/>
    <property type="match status" value="1"/>
</dbReference>
<reference evidence="1 2" key="1">
    <citation type="submission" date="2024-08" db="EMBL/GenBank/DDBJ databases">
        <title>Insights into the chromosomal genome structure of Flemingia macrophylla.</title>
        <authorList>
            <person name="Ding Y."/>
            <person name="Zhao Y."/>
            <person name="Bi W."/>
            <person name="Wu M."/>
            <person name="Zhao G."/>
            <person name="Gong Y."/>
            <person name="Li W."/>
            <person name="Zhang P."/>
        </authorList>
    </citation>
    <scope>NUCLEOTIDE SEQUENCE [LARGE SCALE GENOMIC DNA]</scope>
    <source>
        <strain evidence="1">DYQJB</strain>
        <tissue evidence="1">Leaf</tissue>
    </source>
</reference>
<dbReference type="EMBL" id="JBGMDY010000003">
    <property type="protein sequence ID" value="KAL2341826.1"/>
    <property type="molecule type" value="Genomic_DNA"/>
</dbReference>
<dbReference type="Gene3D" id="3.80.10.10">
    <property type="entry name" value="Ribonuclease Inhibitor"/>
    <property type="match status" value="3"/>
</dbReference>
<comment type="caution">
    <text evidence="1">The sequence shown here is derived from an EMBL/GenBank/DDBJ whole genome shotgun (WGS) entry which is preliminary data.</text>
</comment>
<protein>
    <recommendedName>
        <fullName evidence="3">Leucine-rich repeat domain, L domain-containing protein</fullName>
    </recommendedName>
</protein>
<proteinExistence type="predicted"/>
<sequence length="852" mass="95282">MVSEEITELELCGTAITSFPSISSLPKLTYLYLSDCKEIEKLDLLSKFLKKLKFSHCSSLKDISVVSEEIIIFELCGSSITSFSSISSFPKLTYLDLSDCKEIERLNVHAKSLKELYLNGCSSLKKISVASDELTRLNLEGMSNLESLNVNSRSLVLVVSEEITQLSLTSTAITSFSSISSLPKLTYLDLSDCKKIERLGLHSKSLRKLKLSRCSSLKEISTVSEEIIGFELCSTSITSFSSISSFPKLTYLNLIDCKEIERLDLHSKSLRELYLNGCSSLKEISVTSDELIRLDLDRMSKLESLKVNSRSFINLYLCDCSSIKEISVTSDELTTLALEGRRKLEILNVNSRSLIRLLLKGCSSLKEISVVSKEITKLSLSGTAITSFLSISSFPKLTNLDLEDCKEIKRLDFHSKSLRELKLKGCSSLKEISVALDNLTILDLSGTAITSFLSISSLPKLTNLNLKDCKEIERLDLHSKSLTTLILNGCSSLKEISVALDNLIELDLSGTAITSFLSTSSLPKLTNLYLKYCQEIERLDFHSKSLTTLILNGCSSLKEISVALDNLIELDLSGIAITSFKVSSSLPKLTNLYLKYCKEIERLDFHSKSLTILILNGCSSLKEISVALDNLIELDVSDCMNLVSLTELPTTLYQLRAYNCILLKTEISQGLVLQHMLQSIEHHVMGKFPFFYGYFAFPGNHVIDECQFHTTKCSMSIPGSCLDMSHLSGFIYSIILSKSSIFLHILVSIYQNSVQLWHTQGEQQDNLLRTIIISDHVIFRYQDINEFNRMSKPYDVSKEVEIKFQLNGEENVTKGFGVFPIYATASGFKLQISESQSVQLKEQPSTLKRRMT</sequence>
<dbReference type="SUPFAM" id="SSF52058">
    <property type="entry name" value="L domain-like"/>
    <property type="match status" value="2"/>
</dbReference>
<dbReference type="Proteomes" id="UP001603857">
    <property type="component" value="Unassembled WGS sequence"/>
</dbReference>
<gene>
    <name evidence="1" type="ORF">Fmac_009766</name>
</gene>
<evidence type="ECO:0000313" key="1">
    <source>
        <dbReference type="EMBL" id="KAL2341826.1"/>
    </source>
</evidence>
<dbReference type="AlphaFoldDB" id="A0ABD1N167"/>